<dbReference type="GO" id="GO:2000143">
    <property type="term" value="P:negative regulation of DNA-templated transcription initiation"/>
    <property type="evidence" value="ECO:0007669"/>
    <property type="project" value="TreeGrafter"/>
</dbReference>
<evidence type="ECO:0000256" key="4">
    <source>
        <dbReference type="ARBA" id="ARBA00023015"/>
    </source>
</evidence>
<dbReference type="SUPFAM" id="SSF89447">
    <property type="entry name" value="AbrB/MazE/MraZ-like"/>
    <property type="match status" value="1"/>
</dbReference>
<gene>
    <name evidence="7" type="primary">mraZ</name>
    <name evidence="9" type="ORF">EX87_12605</name>
</gene>
<feature type="domain" description="SpoVT-AbrB" evidence="8">
    <location>
        <begin position="5"/>
        <end position="47"/>
    </location>
</feature>
<name>A0A0F7C0H1_BRELA</name>
<dbReference type="HAMAP" id="MF_01008">
    <property type="entry name" value="MraZ"/>
    <property type="match status" value="1"/>
</dbReference>
<protein>
    <recommendedName>
        <fullName evidence="1 7">Transcriptional regulator MraZ</fullName>
    </recommendedName>
</protein>
<evidence type="ECO:0000256" key="7">
    <source>
        <dbReference type="HAMAP-Rule" id="MF_01008"/>
    </source>
</evidence>
<dbReference type="InterPro" id="IPR020603">
    <property type="entry name" value="MraZ_dom"/>
</dbReference>
<dbReference type="Gene3D" id="3.40.1550.20">
    <property type="entry name" value="Transcriptional regulator MraZ domain"/>
    <property type="match status" value="1"/>
</dbReference>
<dbReference type="RefSeq" id="WP_031413456.1">
    <property type="nucleotide sequence ID" value="NZ_CP011074.1"/>
</dbReference>
<dbReference type="FunFam" id="3.40.1550.20:FF:000002">
    <property type="entry name" value="Transcriptional regulator MraZ"/>
    <property type="match status" value="1"/>
</dbReference>
<dbReference type="GO" id="GO:0003700">
    <property type="term" value="F:DNA-binding transcription factor activity"/>
    <property type="evidence" value="ECO:0007669"/>
    <property type="project" value="UniProtKB-UniRule"/>
</dbReference>
<comment type="similarity">
    <text evidence="7">Belongs to the MraZ family.</text>
</comment>
<keyword evidence="6 7" id="KW-0804">Transcription</keyword>
<dbReference type="GO" id="GO:0000976">
    <property type="term" value="F:transcription cis-regulatory region binding"/>
    <property type="evidence" value="ECO:0007669"/>
    <property type="project" value="TreeGrafter"/>
</dbReference>
<dbReference type="PANTHER" id="PTHR34701">
    <property type="entry name" value="TRANSCRIPTIONAL REGULATOR MRAZ"/>
    <property type="match status" value="1"/>
</dbReference>
<keyword evidence="3" id="KW-0677">Repeat</keyword>
<keyword evidence="4 7" id="KW-0805">Transcription regulation</keyword>
<dbReference type="InterPro" id="IPR007159">
    <property type="entry name" value="SpoVT-AbrB_dom"/>
</dbReference>
<dbReference type="InterPro" id="IPR035644">
    <property type="entry name" value="MraZ_C"/>
</dbReference>
<sequence>MFMGEYQHNIDDKNRLTIPVKFRDMLGSSFVVTRGLDRCLFVYPMEEWKALTEKLKSLPFTKADARAFTRFFFSGATECEWDKQGRVNIPPHLREHGRLQKECVIIGVQNRMEIWSKTEWDAYSLEQEQSFGEIAEKLVDFNL</sequence>
<dbReference type="GO" id="GO:0005737">
    <property type="term" value="C:cytoplasm"/>
    <property type="evidence" value="ECO:0007669"/>
    <property type="project" value="UniProtKB-UniRule"/>
</dbReference>
<evidence type="ECO:0000256" key="5">
    <source>
        <dbReference type="ARBA" id="ARBA00023125"/>
    </source>
</evidence>
<dbReference type="CDD" id="cd16321">
    <property type="entry name" value="MraZ_C"/>
    <property type="match status" value="1"/>
</dbReference>
<evidence type="ECO:0000256" key="1">
    <source>
        <dbReference type="ARBA" id="ARBA00013860"/>
    </source>
</evidence>
<evidence type="ECO:0000259" key="8">
    <source>
        <dbReference type="PROSITE" id="PS51740"/>
    </source>
</evidence>
<evidence type="ECO:0000256" key="2">
    <source>
        <dbReference type="ARBA" id="ARBA00022490"/>
    </source>
</evidence>
<dbReference type="EMBL" id="CP011074">
    <property type="protein sequence ID" value="AKF94914.1"/>
    <property type="molecule type" value="Genomic_DNA"/>
</dbReference>
<dbReference type="InterPro" id="IPR035642">
    <property type="entry name" value="MraZ_N"/>
</dbReference>
<dbReference type="InterPro" id="IPR003444">
    <property type="entry name" value="MraZ"/>
</dbReference>
<dbReference type="NCBIfam" id="TIGR00242">
    <property type="entry name" value="division/cell wall cluster transcriptional repressor MraZ"/>
    <property type="match status" value="1"/>
</dbReference>
<dbReference type="PANTHER" id="PTHR34701:SF1">
    <property type="entry name" value="TRANSCRIPTIONAL REGULATOR MRAZ"/>
    <property type="match status" value="1"/>
</dbReference>
<accession>A0A0F7C0H1</accession>
<reference evidence="9" key="1">
    <citation type="submission" date="2015-03" db="EMBL/GenBank/DDBJ databases">
        <title>MIGS Cultured Bacterial/Archaeal sample from Brevibacillus laterosporus.</title>
        <authorList>
            <person name="Zeng D."/>
            <person name="Zhu L."/>
            <person name="Dong G."/>
            <person name="Ye W."/>
            <person name="Ren D."/>
            <person name="Wu L."/>
            <person name="Xu J."/>
            <person name="Li G."/>
            <person name="Guo L."/>
        </authorList>
    </citation>
    <scope>NUCLEOTIDE SEQUENCE</scope>
    <source>
        <strain evidence="9">B9</strain>
    </source>
</reference>
<organism evidence="9">
    <name type="scientific">Brevibacillus laterosporus</name>
    <name type="common">Bacillus laterosporus</name>
    <dbReference type="NCBI Taxonomy" id="1465"/>
    <lineage>
        <taxon>Bacteria</taxon>
        <taxon>Bacillati</taxon>
        <taxon>Bacillota</taxon>
        <taxon>Bacilli</taxon>
        <taxon>Bacillales</taxon>
        <taxon>Paenibacillaceae</taxon>
        <taxon>Brevibacillus</taxon>
    </lineage>
</organism>
<dbReference type="Pfam" id="PF02381">
    <property type="entry name" value="MraZ"/>
    <property type="match status" value="2"/>
</dbReference>
<dbReference type="GO" id="GO:0051301">
    <property type="term" value="P:cell division"/>
    <property type="evidence" value="ECO:0007669"/>
    <property type="project" value="UniProtKB-KW"/>
</dbReference>
<dbReference type="GO" id="GO:0009295">
    <property type="term" value="C:nucleoid"/>
    <property type="evidence" value="ECO:0007669"/>
    <property type="project" value="UniProtKB-SubCell"/>
</dbReference>
<keyword evidence="9" id="KW-0131">Cell cycle</keyword>
<dbReference type="CDD" id="cd16320">
    <property type="entry name" value="MraZ_N"/>
    <property type="match status" value="1"/>
</dbReference>
<evidence type="ECO:0000313" key="9">
    <source>
        <dbReference type="EMBL" id="AKF94914.1"/>
    </source>
</evidence>
<dbReference type="InterPro" id="IPR037914">
    <property type="entry name" value="SpoVT-AbrB_sf"/>
</dbReference>
<keyword evidence="9" id="KW-0132">Cell division</keyword>
<evidence type="ECO:0000256" key="3">
    <source>
        <dbReference type="ARBA" id="ARBA00022737"/>
    </source>
</evidence>
<keyword evidence="2 7" id="KW-0963">Cytoplasm</keyword>
<comment type="subcellular location">
    <subcellularLocation>
        <location evidence="7">Cytoplasm</location>
        <location evidence="7">Nucleoid</location>
    </subcellularLocation>
</comment>
<proteinExistence type="inferred from homology"/>
<dbReference type="AlphaFoldDB" id="A0A0F7C0H1"/>
<evidence type="ECO:0000256" key="6">
    <source>
        <dbReference type="ARBA" id="ARBA00023163"/>
    </source>
</evidence>
<keyword evidence="5 7" id="KW-0238">DNA-binding</keyword>
<comment type="subunit">
    <text evidence="7">Forms oligomers.</text>
</comment>
<feature type="domain" description="SpoVT-AbrB" evidence="8">
    <location>
        <begin position="76"/>
        <end position="119"/>
    </location>
</feature>
<dbReference type="InterPro" id="IPR038619">
    <property type="entry name" value="MraZ_sf"/>
</dbReference>
<dbReference type="PROSITE" id="PS51740">
    <property type="entry name" value="SPOVT_ABRB"/>
    <property type="match status" value="2"/>
</dbReference>